<gene>
    <name evidence="3" type="ORF">GTP41_03810</name>
</gene>
<feature type="domain" description="DUF4178" evidence="2">
    <location>
        <begin position="276"/>
        <end position="408"/>
    </location>
</feature>
<keyword evidence="1" id="KW-0472">Membrane</keyword>
<keyword evidence="1" id="KW-0812">Transmembrane</keyword>
<evidence type="ECO:0000313" key="4">
    <source>
        <dbReference type="Proteomes" id="UP000448575"/>
    </source>
</evidence>
<keyword evidence="4" id="KW-1185">Reference proteome</keyword>
<organism evidence="3 4">
    <name type="scientific">Pseudoduganella guangdongensis</name>
    <dbReference type="NCBI Taxonomy" id="2692179"/>
    <lineage>
        <taxon>Bacteria</taxon>
        <taxon>Pseudomonadati</taxon>
        <taxon>Pseudomonadota</taxon>
        <taxon>Betaproteobacteria</taxon>
        <taxon>Burkholderiales</taxon>
        <taxon>Oxalobacteraceae</taxon>
        <taxon>Telluria group</taxon>
        <taxon>Pseudoduganella</taxon>
    </lineage>
</organism>
<protein>
    <submittedName>
        <fullName evidence="3">DUF4178 domain-containing protein</fullName>
    </submittedName>
</protein>
<dbReference type="RefSeq" id="WP_161024232.1">
    <property type="nucleotide sequence ID" value="NZ_WWCJ01000002.1"/>
</dbReference>
<name>A0A6N9HCQ1_9BURK</name>
<sequence length="494" mass="54204">MHTVSCPSCGAEVNFRSHASVMAVCEYCNTRVLKEAGAVKDLGKISSVLEDYSPIQIGTSGVLGGRNFNVVGRIQLRYDAGMWNEWFIVFDDATSGWLGDASGQYTITMLRDPVKQLPAFEELRAGQRYTLVGAPTMVADVRTAECIGGQGELPFKVGDGWQAKVADFRHGGNFFTVDYSDEGPPLLYTGVSVTLASMQCQLLRDDEEIRRTTGRYRGKLDALDCPNCGTQIKYLPGLTASLVCQSCQTQVDASSPKAEVIAKGERHEKERFTLPLGAKGKLGNQDFTVIGVMRRADDEGTGWTEYLLYGSRQGFTWLVETADGWSRANVLDQWPTALGLGAPVVTLDKADYNKLYDYNSVVTYAAGAFNWRVQVGDHTHVYEYKRQQVVLAAEATASEVGWSRSTPVAWDQLKAWFGDALKGEAPGARGAVAQDFTKDRYKRSAKNWIMGMVALNAIPLLFNFGSSLGYTLFAAAALYLPAMLLDAIDDQQKK</sequence>
<accession>A0A6N9HCQ1</accession>
<feature type="transmembrane region" description="Helical" evidence="1">
    <location>
        <begin position="470"/>
        <end position="488"/>
    </location>
</feature>
<evidence type="ECO:0000256" key="1">
    <source>
        <dbReference type="SAM" id="Phobius"/>
    </source>
</evidence>
<proteinExistence type="predicted"/>
<dbReference type="Proteomes" id="UP000448575">
    <property type="component" value="Unassembled WGS sequence"/>
</dbReference>
<keyword evidence="1" id="KW-1133">Transmembrane helix</keyword>
<evidence type="ECO:0000259" key="2">
    <source>
        <dbReference type="Pfam" id="PF13785"/>
    </source>
</evidence>
<evidence type="ECO:0000313" key="3">
    <source>
        <dbReference type="EMBL" id="MYN01220.1"/>
    </source>
</evidence>
<dbReference type="AlphaFoldDB" id="A0A6N9HCQ1"/>
<reference evidence="3 4" key="1">
    <citation type="submission" date="2019-12" db="EMBL/GenBank/DDBJ databases">
        <title>Novel species isolated from a subtropical stream in China.</title>
        <authorList>
            <person name="Lu H."/>
        </authorList>
    </citation>
    <scope>NUCLEOTIDE SEQUENCE [LARGE SCALE GENOMIC DNA]</scope>
    <source>
        <strain evidence="3 4">DS3</strain>
    </source>
</reference>
<comment type="caution">
    <text evidence="3">The sequence shown here is derived from an EMBL/GenBank/DDBJ whole genome shotgun (WGS) entry which is preliminary data.</text>
</comment>
<dbReference type="InterPro" id="IPR025235">
    <property type="entry name" value="DUF4178"/>
</dbReference>
<dbReference type="Pfam" id="PF13785">
    <property type="entry name" value="DUF4178"/>
    <property type="match status" value="1"/>
</dbReference>
<dbReference type="EMBL" id="WWCJ01000002">
    <property type="protein sequence ID" value="MYN01220.1"/>
    <property type="molecule type" value="Genomic_DNA"/>
</dbReference>